<dbReference type="Pfam" id="PF00535">
    <property type="entry name" value="Glycos_transf_2"/>
    <property type="match status" value="1"/>
</dbReference>
<name>C2EVS5_9LACO</name>
<accession>C2EVS5</accession>
<dbReference type="InterPro" id="IPR029044">
    <property type="entry name" value="Nucleotide-diphossugar_trans"/>
</dbReference>
<feature type="non-terminal residue" evidence="2">
    <location>
        <position position="101"/>
    </location>
</feature>
<organism evidence="2 3">
    <name type="scientific">Limosilactobacillus vaginalis DSM 5837 = ATCC 49540</name>
    <dbReference type="NCBI Taxonomy" id="1423814"/>
    <lineage>
        <taxon>Bacteria</taxon>
        <taxon>Bacillati</taxon>
        <taxon>Bacillota</taxon>
        <taxon>Bacilli</taxon>
        <taxon>Lactobacillales</taxon>
        <taxon>Lactobacillaceae</taxon>
        <taxon>Limosilactobacillus</taxon>
    </lineage>
</organism>
<dbReference type="STRING" id="1423814.HMPREF0549_1561"/>
<dbReference type="PANTHER" id="PTHR22916:SF3">
    <property type="entry name" value="UDP-GLCNAC:BETAGAL BETA-1,3-N-ACETYLGLUCOSAMINYLTRANSFERASE-LIKE PROTEIN 1"/>
    <property type="match status" value="1"/>
</dbReference>
<dbReference type="SUPFAM" id="SSF53448">
    <property type="entry name" value="Nucleotide-diphospho-sugar transferases"/>
    <property type="match status" value="1"/>
</dbReference>
<evidence type="ECO:0000259" key="1">
    <source>
        <dbReference type="Pfam" id="PF00535"/>
    </source>
</evidence>
<dbReference type="AlphaFoldDB" id="C2EVS5"/>
<dbReference type="eggNOG" id="COG0463">
    <property type="taxonomic scope" value="Bacteria"/>
</dbReference>
<dbReference type="RefSeq" id="WP_003717970.1">
    <property type="nucleotide sequence ID" value="NZ_GG693437.1"/>
</dbReference>
<protein>
    <recommendedName>
        <fullName evidence="1">Glycosyltransferase 2-like domain-containing protein</fullName>
    </recommendedName>
</protein>
<evidence type="ECO:0000313" key="2">
    <source>
        <dbReference type="EMBL" id="EEJ39992.1"/>
    </source>
</evidence>
<sequence length="101" mass="11877">MVDKENKLFTVVTCTYNRKKELKTLYSSLLNQKELNFQWLVIDDCSTDNTDSIVKKWKNDNNIPISYHKMGENGGKYRALNYALEKIITPLFIIIDSDDYF</sequence>
<reference evidence="2 3" key="1">
    <citation type="submission" date="2009-01" db="EMBL/GenBank/DDBJ databases">
        <authorList>
            <person name="Qin X."/>
            <person name="Bachman B."/>
            <person name="Battles P."/>
            <person name="Bell A."/>
            <person name="Bess C."/>
            <person name="Bickham C."/>
            <person name="Chaboub L."/>
            <person name="Chen D."/>
            <person name="Coyle M."/>
            <person name="Deiros D.R."/>
            <person name="Dinh H."/>
            <person name="Forbes L."/>
            <person name="Fowler G."/>
            <person name="Francisco L."/>
            <person name="Fu Q."/>
            <person name="Gubbala S."/>
            <person name="Hale W."/>
            <person name="Han Y."/>
            <person name="Hemphill L."/>
            <person name="Highlander S.K."/>
            <person name="Hirani K."/>
            <person name="Hogues M."/>
            <person name="Jackson L."/>
            <person name="Jakkamsetti A."/>
            <person name="Javaid M."/>
            <person name="Jiang H."/>
            <person name="Korchina V."/>
            <person name="Kovar C."/>
            <person name="Lara F."/>
            <person name="Lee S."/>
            <person name="Mata R."/>
            <person name="Mathew T."/>
            <person name="Moen C."/>
            <person name="Morales K."/>
            <person name="Munidasa M."/>
            <person name="Nazareth L."/>
            <person name="Ngo R."/>
            <person name="Nguyen L."/>
            <person name="Okwuonu G."/>
            <person name="Ongeri F."/>
            <person name="Patil S."/>
            <person name="Petrosino J."/>
            <person name="Pham C."/>
            <person name="Pham P."/>
            <person name="Pu L.-L."/>
            <person name="Puazo M."/>
            <person name="Raj R."/>
            <person name="Reid J."/>
            <person name="Rouhana J."/>
            <person name="Saada N."/>
            <person name="Shang Y."/>
            <person name="Simmons D."/>
            <person name="Thornton R."/>
            <person name="Warren J."/>
            <person name="Weissenberger G."/>
            <person name="Zhang J."/>
            <person name="Zhang L."/>
            <person name="Zhou C."/>
            <person name="Zhu D."/>
            <person name="Muzny D."/>
            <person name="Worley K."/>
            <person name="Gibbs R."/>
        </authorList>
    </citation>
    <scope>NUCLEOTIDE SEQUENCE [LARGE SCALE GENOMIC DNA]</scope>
    <source>
        <strain evidence="2 3">ATCC 49540</strain>
    </source>
</reference>
<dbReference type="GO" id="GO:0016758">
    <property type="term" value="F:hexosyltransferase activity"/>
    <property type="evidence" value="ECO:0007669"/>
    <property type="project" value="UniProtKB-ARBA"/>
</dbReference>
<dbReference type="Proteomes" id="UP000004483">
    <property type="component" value="Unassembled WGS sequence"/>
</dbReference>
<dbReference type="PANTHER" id="PTHR22916">
    <property type="entry name" value="GLYCOSYLTRANSFERASE"/>
    <property type="match status" value="1"/>
</dbReference>
<gene>
    <name evidence="2" type="ORF">HMPREF0549_1561</name>
</gene>
<dbReference type="InterPro" id="IPR001173">
    <property type="entry name" value="Glyco_trans_2-like"/>
</dbReference>
<dbReference type="Gene3D" id="3.90.550.10">
    <property type="entry name" value="Spore Coat Polysaccharide Biosynthesis Protein SpsA, Chain A"/>
    <property type="match status" value="1"/>
</dbReference>
<dbReference type="CDD" id="cd00761">
    <property type="entry name" value="Glyco_tranf_GTA_type"/>
    <property type="match status" value="1"/>
</dbReference>
<dbReference type="HOGENOM" id="CLU_025996_22_1_9"/>
<comment type="caution">
    <text evidence="2">The sequence shown here is derived from an EMBL/GenBank/DDBJ whole genome shotgun (WGS) entry which is preliminary data.</text>
</comment>
<dbReference type="EMBL" id="ACGV01000178">
    <property type="protein sequence ID" value="EEJ39992.1"/>
    <property type="molecule type" value="Genomic_DNA"/>
</dbReference>
<evidence type="ECO:0000313" key="3">
    <source>
        <dbReference type="Proteomes" id="UP000004483"/>
    </source>
</evidence>
<feature type="domain" description="Glycosyltransferase 2-like" evidence="1">
    <location>
        <begin position="10"/>
        <end position="101"/>
    </location>
</feature>
<proteinExistence type="predicted"/>